<reference evidence="2 3" key="1">
    <citation type="submission" date="2020-07" db="EMBL/GenBank/DDBJ databases">
        <title>Sequencing the genomes of 1000 actinobacteria strains.</title>
        <authorList>
            <person name="Klenk H.-P."/>
        </authorList>
    </citation>
    <scope>NUCLEOTIDE SEQUENCE [LARGE SCALE GENOMIC DNA]</scope>
    <source>
        <strain evidence="2 3">DSM 29531</strain>
    </source>
</reference>
<dbReference type="InterPro" id="IPR000182">
    <property type="entry name" value="GNAT_dom"/>
</dbReference>
<dbReference type="EMBL" id="JACCFW010000001">
    <property type="protein sequence ID" value="NYJ76178.1"/>
    <property type="molecule type" value="Genomic_DNA"/>
</dbReference>
<dbReference type="AlphaFoldDB" id="A0A853DHC2"/>
<dbReference type="PROSITE" id="PS51186">
    <property type="entry name" value="GNAT"/>
    <property type="match status" value="1"/>
</dbReference>
<sequence length="162" mass="17781">MIRERRQQDLDLLCEIAAALDVAPSSMSGTDPRAWLERDAVELAWVYDMAPVHVAPTTNVVGHVQLYRPTEASSIPALAVCTGRPAGALLAIGRFLIKPQAHDYGIARHLLKQSRSYIQRQGKTAVLDLNANSYLTAEFCEKYGFVDLPCEDPAVAPMIYVG</sequence>
<dbReference type="Gene3D" id="3.40.630.30">
    <property type="match status" value="1"/>
</dbReference>
<dbReference type="GO" id="GO:0016747">
    <property type="term" value="F:acyltransferase activity, transferring groups other than amino-acyl groups"/>
    <property type="evidence" value="ECO:0007669"/>
    <property type="project" value="InterPro"/>
</dbReference>
<dbReference type="RefSeq" id="WP_179483268.1">
    <property type="nucleotide sequence ID" value="NZ_JACCFW010000001.1"/>
</dbReference>
<dbReference type="GO" id="GO:0005840">
    <property type="term" value="C:ribosome"/>
    <property type="evidence" value="ECO:0007669"/>
    <property type="project" value="UniProtKB-KW"/>
</dbReference>
<proteinExistence type="predicted"/>
<gene>
    <name evidence="2" type="ORF">HNR15_003141</name>
</gene>
<evidence type="ECO:0000313" key="3">
    <source>
        <dbReference type="Proteomes" id="UP000571817"/>
    </source>
</evidence>
<feature type="domain" description="N-acetyltransferase" evidence="1">
    <location>
        <begin position="1"/>
        <end position="162"/>
    </location>
</feature>
<evidence type="ECO:0000259" key="1">
    <source>
        <dbReference type="PROSITE" id="PS51186"/>
    </source>
</evidence>
<protein>
    <submittedName>
        <fullName evidence="2">Ribosomal protein S18 acetylase RimI-like enzyme</fullName>
    </submittedName>
</protein>
<dbReference type="InterPro" id="IPR016181">
    <property type="entry name" value="Acyl_CoA_acyltransferase"/>
</dbReference>
<keyword evidence="3" id="KW-1185">Reference proteome</keyword>
<comment type="caution">
    <text evidence="2">The sequence shown here is derived from an EMBL/GenBank/DDBJ whole genome shotgun (WGS) entry which is preliminary data.</text>
</comment>
<dbReference type="Proteomes" id="UP000571817">
    <property type="component" value="Unassembled WGS sequence"/>
</dbReference>
<keyword evidence="2" id="KW-0689">Ribosomal protein</keyword>
<evidence type="ECO:0000313" key="2">
    <source>
        <dbReference type="EMBL" id="NYJ76178.1"/>
    </source>
</evidence>
<accession>A0A853DHC2</accession>
<organism evidence="2 3">
    <name type="scientific">Allobranchiibius huperziae</name>
    <dbReference type="NCBI Taxonomy" id="1874116"/>
    <lineage>
        <taxon>Bacteria</taxon>
        <taxon>Bacillati</taxon>
        <taxon>Actinomycetota</taxon>
        <taxon>Actinomycetes</taxon>
        <taxon>Micrococcales</taxon>
        <taxon>Dermacoccaceae</taxon>
        <taxon>Allobranchiibius</taxon>
    </lineage>
</organism>
<keyword evidence="2" id="KW-0687">Ribonucleoprotein</keyword>
<dbReference type="SUPFAM" id="SSF55729">
    <property type="entry name" value="Acyl-CoA N-acyltransferases (Nat)"/>
    <property type="match status" value="1"/>
</dbReference>
<name>A0A853DHC2_9MICO</name>